<dbReference type="Gene3D" id="3.10.28.10">
    <property type="entry name" value="Homing endonucleases"/>
    <property type="match status" value="1"/>
</dbReference>
<reference evidence="1" key="1">
    <citation type="journal article" date="2015" name="Nature">
        <title>Complex archaea that bridge the gap between prokaryotes and eukaryotes.</title>
        <authorList>
            <person name="Spang A."/>
            <person name="Saw J.H."/>
            <person name="Jorgensen S.L."/>
            <person name="Zaremba-Niedzwiedzka K."/>
            <person name="Martijn J."/>
            <person name="Lind A.E."/>
            <person name="van Eijk R."/>
            <person name="Schleper C."/>
            <person name="Guy L."/>
            <person name="Ettema T.J."/>
        </authorList>
    </citation>
    <scope>NUCLEOTIDE SEQUENCE</scope>
</reference>
<accession>A0A0F9JRM9</accession>
<proteinExistence type="predicted"/>
<evidence type="ECO:0008006" key="2">
    <source>
        <dbReference type="Google" id="ProtNLM"/>
    </source>
</evidence>
<dbReference type="SUPFAM" id="SSF55608">
    <property type="entry name" value="Homing endonucleases"/>
    <property type="match status" value="1"/>
</dbReference>
<dbReference type="EMBL" id="LAZR01009500">
    <property type="protein sequence ID" value="KKM72283.1"/>
    <property type="molecule type" value="Genomic_DNA"/>
</dbReference>
<name>A0A0F9JRM9_9ZZZZ</name>
<dbReference type="AlphaFoldDB" id="A0A0F9JRM9"/>
<comment type="caution">
    <text evidence="1">The sequence shown here is derived from an EMBL/GenBank/DDBJ whole genome shotgun (WGS) entry which is preliminary data.</text>
</comment>
<evidence type="ECO:0000313" key="1">
    <source>
        <dbReference type="EMBL" id="KKM72283.1"/>
    </source>
</evidence>
<sequence length="133" mass="14422">MCVEAYIAGLFDGEGCVTVTRRIGGTRGVAYQLVVVFGMNDREGLDVVCSRFGGNVLGPNPKGTYTWAASGVNALAFLKVVRPHVRVKRQQVDVALGFTVGQRGRLVDLEERESIWRVLKALRAKAILAPCTS</sequence>
<gene>
    <name evidence="1" type="ORF">LCGC14_1422130</name>
</gene>
<protein>
    <recommendedName>
        <fullName evidence="2">Homing endonuclease LAGLIDADG domain-containing protein</fullName>
    </recommendedName>
</protein>
<dbReference type="InterPro" id="IPR027434">
    <property type="entry name" value="Homing_endonucl"/>
</dbReference>
<organism evidence="1">
    <name type="scientific">marine sediment metagenome</name>
    <dbReference type="NCBI Taxonomy" id="412755"/>
    <lineage>
        <taxon>unclassified sequences</taxon>
        <taxon>metagenomes</taxon>
        <taxon>ecological metagenomes</taxon>
    </lineage>
</organism>